<evidence type="ECO:0000256" key="1">
    <source>
        <dbReference type="SAM" id="MobiDB-lite"/>
    </source>
</evidence>
<feature type="region of interest" description="Disordered" evidence="1">
    <location>
        <begin position="195"/>
        <end position="221"/>
    </location>
</feature>
<name>A0A6A5WWM5_9PLEO</name>
<proteinExistence type="predicted"/>
<sequence length="221" mass="26004">MEIDGFEWVRNEGWTYTRALRAGIDIPLHNKEHTLRLLRPSTSHFSEDDIYSQFNFRRFPCRKSGNCIENFFNIEDRNRHDKTNSCVPFDPRRQADAVPRLLGYFCRNLECQESQNTASQRDTHERSCQYTEPLLPVFIGVRDRIPCRDCGQFFETVNDRDHHEDFICISAYKICRYRGCYATFTERELRKSHEATCPHMSRGSTRESASQQSSPEKDDTA</sequence>
<dbReference type="Proteomes" id="UP000799779">
    <property type="component" value="Unassembled WGS sequence"/>
</dbReference>
<dbReference type="EMBL" id="ML977560">
    <property type="protein sequence ID" value="KAF2006122.1"/>
    <property type="molecule type" value="Genomic_DNA"/>
</dbReference>
<evidence type="ECO:0000313" key="2">
    <source>
        <dbReference type="EMBL" id="KAF2006122.1"/>
    </source>
</evidence>
<keyword evidence="3" id="KW-1185">Reference proteome</keyword>
<dbReference type="AlphaFoldDB" id="A0A6A5WWM5"/>
<feature type="compositionally biased region" description="Polar residues" evidence="1">
    <location>
        <begin position="202"/>
        <end position="214"/>
    </location>
</feature>
<protein>
    <submittedName>
        <fullName evidence="2">Uncharacterized protein</fullName>
    </submittedName>
</protein>
<accession>A0A6A5WWM5</accession>
<organism evidence="2 3">
    <name type="scientific">Amniculicola lignicola CBS 123094</name>
    <dbReference type="NCBI Taxonomy" id="1392246"/>
    <lineage>
        <taxon>Eukaryota</taxon>
        <taxon>Fungi</taxon>
        <taxon>Dikarya</taxon>
        <taxon>Ascomycota</taxon>
        <taxon>Pezizomycotina</taxon>
        <taxon>Dothideomycetes</taxon>
        <taxon>Pleosporomycetidae</taxon>
        <taxon>Pleosporales</taxon>
        <taxon>Amniculicolaceae</taxon>
        <taxon>Amniculicola</taxon>
    </lineage>
</organism>
<evidence type="ECO:0000313" key="3">
    <source>
        <dbReference type="Proteomes" id="UP000799779"/>
    </source>
</evidence>
<reference evidence="2" key="1">
    <citation type="journal article" date="2020" name="Stud. Mycol.">
        <title>101 Dothideomycetes genomes: a test case for predicting lifestyles and emergence of pathogens.</title>
        <authorList>
            <person name="Haridas S."/>
            <person name="Albert R."/>
            <person name="Binder M."/>
            <person name="Bloem J."/>
            <person name="Labutti K."/>
            <person name="Salamov A."/>
            <person name="Andreopoulos B."/>
            <person name="Baker S."/>
            <person name="Barry K."/>
            <person name="Bills G."/>
            <person name="Bluhm B."/>
            <person name="Cannon C."/>
            <person name="Castanera R."/>
            <person name="Culley D."/>
            <person name="Daum C."/>
            <person name="Ezra D."/>
            <person name="Gonzalez J."/>
            <person name="Henrissat B."/>
            <person name="Kuo A."/>
            <person name="Liang C."/>
            <person name="Lipzen A."/>
            <person name="Lutzoni F."/>
            <person name="Magnuson J."/>
            <person name="Mondo S."/>
            <person name="Nolan M."/>
            <person name="Ohm R."/>
            <person name="Pangilinan J."/>
            <person name="Park H.-J."/>
            <person name="Ramirez L."/>
            <person name="Alfaro M."/>
            <person name="Sun H."/>
            <person name="Tritt A."/>
            <person name="Yoshinaga Y."/>
            <person name="Zwiers L.-H."/>
            <person name="Turgeon B."/>
            <person name="Goodwin S."/>
            <person name="Spatafora J."/>
            <person name="Crous P."/>
            <person name="Grigoriev I."/>
        </authorList>
    </citation>
    <scope>NUCLEOTIDE SEQUENCE</scope>
    <source>
        <strain evidence="2">CBS 123094</strain>
    </source>
</reference>
<gene>
    <name evidence="2" type="ORF">P154DRAFT_254107</name>
</gene>